<organism evidence="9 10">
    <name type="scientific">Pycnococcus provasolii</name>
    <dbReference type="NCBI Taxonomy" id="41880"/>
    <lineage>
        <taxon>Eukaryota</taxon>
        <taxon>Viridiplantae</taxon>
        <taxon>Chlorophyta</taxon>
        <taxon>Pseudoscourfieldiophyceae</taxon>
        <taxon>Pseudoscourfieldiales</taxon>
        <taxon>Pycnococcaceae</taxon>
        <taxon>Pycnococcus</taxon>
    </lineage>
</organism>
<feature type="region of interest" description="Disordered" evidence="7">
    <location>
        <begin position="1037"/>
        <end position="1063"/>
    </location>
</feature>
<dbReference type="InterPro" id="IPR013083">
    <property type="entry name" value="Znf_RING/FYVE/PHD"/>
</dbReference>
<dbReference type="Gene3D" id="3.30.40.10">
    <property type="entry name" value="Zinc/RING finger domain, C3HC4 (zinc finger)"/>
    <property type="match status" value="1"/>
</dbReference>
<feature type="domain" description="WAC" evidence="8">
    <location>
        <begin position="23"/>
        <end position="128"/>
    </location>
</feature>
<dbReference type="Pfam" id="PF10537">
    <property type="entry name" value="WAC_Acf1_DNA_bd"/>
    <property type="match status" value="1"/>
</dbReference>
<evidence type="ECO:0000313" key="10">
    <source>
        <dbReference type="Proteomes" id="UP000660262"/>
    </source>
</evidence>
<feature type="region of interest" description="Disordered" evidence="7">
    <location>
        <begin position="1100"/>
        <end position="1138"/>
    </location>
</feature>
<evidence type="ECO:0000313" key="9">
    <source>
        <dbReference type="EMBL" id="GHP10851.1"/>
    </source>
</evidence>
<dbReference type="InterPro" id="IPR028941">
    <property type="entry name" value="WHIM2_dom"/>
</dbReference>
<feature type="coiled-coil region" evidence="6">
    <location>
        <begin position="662"/>
        <end position="719"/>
    </location>
</feature>
<comment type="caution">
    <text evidence="9">The sequence shown here is derived from an EMBL/GenBank/DDBJ whole genome shotgun (WGS) entry which is preliminary data.</text>
</comment>
<keyword evidence="10" id="KW-1185">Reference proteome</keyword>
<name>A0A830HZJ3_9CHLO</name>
<feature type="region of interest" description="Disordered" evidence="7">
    <location>
        <begin position="264"/>
        <end position="307"/>
    </location>
</feature>
<dbReference type="InterPro" id="IPR013136">
    <property type="entry name" value="WSTF_Acf1_Cbp146"/>
</dbReference>
<dbReference type="OrthoDB" id="550647at2759"/>
<reference evidence="9" key="1">
    <citation type="submission" date="2020-10" db="EMBL/GenBank/DDBJ databases">
        <title>Unveiling of a novel bifunctional photoreceptor, Dualchrome1, isolated from a cosmopolitan green alga.</title>
        <authorList>
            <person name="Suzuki S."/>
            <person name="Kawachi M."/>
        </authorList>
    </citation>
    <scope>NUCLEOTIDE SEQUENCE</scope>
    <source>
        <strain evidence="9">NIES 2893</strain>
    </source>
</reference>
<feature type="coiled-coil region" evidence="6">
    <location>
        <begin position="534"/>
        <end position="561"/>
    </location>
</feature>
<evidence type="ECO:0000256" key="6">
    <source>
        <dbReference type="SAM" id="Coils"/>
    </source>
</evidence>
<dbReference type="GO" id="GO:0008270">
    <property type="term" value="F:zinc ion binding"/>
    <property type="evidence" value="ECO:0007669"/>
    <property type="project" value="UniProtKB-KW"/>
</dbReference>
<feature type="compositionally biased region" description="Low complexity" evidence="7">
    <location>
        <begin position="1657"/>
        <end position="1673"/>
    </location>
</feature>
<keyword evidence="6" id="KW-0175">Coiled coil</keyword>
<feature type="region of interest" description="Disordered" evidence="7">
    <location>
        <begin position="184"/>
        <end position="205"/>
    </location>
</feature>
<protein>
    <recommendedName>
        <fullName evidence="8">WAC domain-containing protein</fullName>
    </recommendedName>
</protein>
<dbReference type="InterPro" id="IPR011011">
    <property type="entry name" value="Znf_FYVE_PHD"/>
</dbReference>
<evidence type="ECO:0000256" key="1">
    <source>
        <dbReference type="ARBA" id="ARBA00004123"/>
    </source>
</evidence>
<dbReference type="PANTHER" id="PTHR15546:SF2">
    <property type="entry name" value="DDT DOMAIN-CONTAINING PROTEIN DDB_G0282237"/>
    <property type="match status" value="1"/>
</dbReference>
<evidence type="ECO:0000256" key="3">
    <source>
        <dbReference type="ARBA" id="ARBA00022833"/>
    </source>
</evidence>
<dbReference type="GO" id="GO:0005634">
    <property type="term" value="C:nucleus"/>
    <property type="evidence" value="ECO:0007669"/>
    <property type="project" value="UniProtKB-SubCell"/>
</dbReference>
<feature type="region of interest" description="Disordered" evidence="7">
    <location>
        <begin position="480"/>
        <end position="510"/>
    </location>
</feature>
<evidence type="ECO:0000259" key="8">
    <source>
        <dbReference type="PROSITE" id="PS51136"/>
    </source>
</evidence>
<gene>
    <name evidence="9" type="ORF">PPROV_000958200</name>
</gene>
<feature type="compositionally biased region" description="Basic and acidic residues" evidence="7">
    <location>
        <begin position="1512"/>
        <end position="1522"/>
    </location>
</feature>
<dbReference type="PANTHER" id="PTHR15546">
    <property type="entry name" value="BROMODOMAIN ADJACENT TO ZINC FINGER DOMAIN, 2A"/>
    <property type="match status" value="1"/>
</dbReference>
<feature type="region of interest" description="Disordered" evidence="7">
    <location>
        <begin position="1657"/>
        <end position="1680"/>
    </location>
</feature>
<keyword evidence="4 5" id="KW-0539">Nucleus</keyword>
<sequence>MPLLPKRKAHVPASLPGGVDPSTRVWVVRQTSEVFTSYSSYLKAAKLYATPIWCCRFTGKSGLTYDEALEAEAESTAYLAQFPPYFAAPAACIIQHSKHALSDLLKHILAVYADRYVPGERLQVCLDTTEEQQCVVAREVFDHDQTQPGDAGYRAYLKNEDVSHDARRYVVRLWATGAEHTVTASQLRRPKKARGKDAAPSVPPPNHVLKRWLLEHFDRHNVAVEGTNGGQRVEVWAANNPSVLGTFECPPWVTAEIPSWRVDDINAPTSPVQLPQKRKSAAPAAEKPKKQRGAGAGRKGAAAGADPMDTSEDAVVAAAAAAVAAAADAQKNKTSSRPVAANMRLVYEKVEVVPIEEDEEKATDGSLKWMLIRILKEAGPGGMLVSDIQGKVAEIEEKAGTTEDKVHTRAAISSCLINGDGFVRVGHARFAMRAFDVAKAPGQLTAKVEREVIENKMEVFLKHVDGRVQGKMLLTPTGLKEASGKALKQMQEAPAPPPPGADGGEGASTAPVAPMQAAAAAAAAARRTKEQAAVETQLRNVRDAEEALAAAKARAVDERTNQERLIENAINCIGGSSGGTKAGGARHTNKETCAVSKRKPKFLKSPLVLCDKCPKAYMLDSLLDRYPGGYDALPDGRWVCPSCTEKGAEIGSKFDDEITKREDHLKVQRQLLETKLKNLKEKQESLVEKEKEKLLAREKREKELAEAKERKEKERLAKEMASRYPIDDEERYAERVKEAAEACQPTPQRREPPNNLIPLSPGVSAMATDALAVAAFVRHFPTSAVGVVDAPSSVSRVDPAQGAYACGLLTPHSLLSSLLDVEESEDEQKAVGSIPKEAVLHDAVHAAGLFMPRNAQQALSGMDQKPGTPGLLTESDVLVEDYGSAHALFLGLLLSSVRYEGVIENLSGYPSRRARYERVLCGALGEAAWPEVLRRVLVSAAAPLLPSPAAMARWRRHCEELGGDGSAALPPELKSIAPRDAADALELASMLTRAVPWYLTPVNLQLSVLRMLCDCAAASDLVHYTVDAKVEKADEVRMQRKEAENETKRAERAKAESSKDETRRLKALELRRRKLEVELADATEAGADEASIEELRARLEETQEEEEAILGKQSDREQSAEAAEKKRTAAEAKEKAKEVERERLRKEFETEPSWDLPEHLLEFTGNDASRTALMAFRKARADMQEQLAKKKLDWHKRKQAFLRDEAARESAERHKFGIRDGETKEEAKLRKEKEKEVEADAARAAQDDMLRVRNGYLGMDASGRRVYWFEALDPMKLYIESPSDDWEEHFLEGELSMTYPSSSTWGVLASIADVSSYAASLDEKGVREAQLKARIMRCLPRMDRAFNAMQVWAGTGASRNATELGSRSVGLAVKRGKSEQGSTSTAALPKSLEPKLDASGLLRPVSIATVTGANVYARGFAEIQTEDKTTDAAFIASQIAELVYIAESRGAACPPSETSGAWKLWIRSMNTDASEDVSRLKQYLYELDDSMVALDVNFTALVEAKEAKERAAEKKSRRKLLDDDQEEDDDDDDEEDDTEDNEEEEEDDGDGTRERRMSLLGEDRMRVIGDDLSESDDDLADTEQSRMTWRRQYKVEAAAAKAMLDKRRLWRTLRERRVWKDDVAMACEERSVPHVAYVSAVLGDRALVFLGSLQAKSSKAASKASAEAAAPARGRGRGRR</sequence>
<keyword evidence="3" id="KW-0862">Zinc</keyword>
<proteinExistence type="predicted"/>
<dbReference type="Pfam" id="PF15613">
    <property type="entry name" value="WSD"/>
    <property type="match status" value="1"/>
</dbReference>
<evidence type="ECO:0000256" key="5">
    <source>
        <dbReference type="PROSITE-ProRule" id="PRU00475"/>
    </source>
</evidence>
<comment type="subcellular location">
    <subcellularLocation>
        <location evidence="1 5">Nucleus</location>
    </subcellularLocation>
</comment>
<keyword evidence="2" id="KW-0479">Metal-binding</keyword>
<evidence type="ECO:0000256" key="7">
    <source>
        <dbReference type="SAM" id="MobiDB-lite"/>
    </source>
</evidence>
<dbReference type="EMBL" id="BNJQ01000031">
    <property type="protein sequence ID" value="GHP10851.1"/>
    <property type="molecule type" value="Genomic_DNA"/>
</dbReference>
<feature type="region of interest" description="Disordered" evidence="7">
    <location>
        <begin position="1512"/>
        <end position="1557"/>
    </location>
</feature>
<dbReference type="InterPro" id="IPR053271">
    <property type="entry name" value="DDT_domain"/>
</dbReference>
<keyword evidence="2" id="KW-0863">Zinc-finger</keyword>
<dbReference type="Proteomes" id="UP000660262">
    <property type="component" value="Unassembled WGS sequence"/>
</dbReference>
<feature type="compositionally biased region" description="Basic and acidic residues" evidence="7">
    <location>
        <begin position="1113"/>
        <end position="1138"/>
    </location>
</feature>
<accession>A0A830HZJ3</accession>
<feature type="compositionally biased region" description="Acidic residues" evidence="7">
    <location>
        <begin position="1523"/>
        <end position="1549"/>
    </location>
</feature>
<dbReference type="PROSITE" id="PS51136">
    <property type="entry name" value="WAC"/>
    <property type="match status" value="1"/>
</dbReference>
<dbReference type="SUPFAM" id="SSF57903">
    <property type="entry name" value="FYVE/PHD zinc finger"/>
    <property type="match status" value="1"/>
</dbReference>
<evidence type="ECO:0000256" key="2">
    <source>
        <dbReference type="ARBA" id="ARBA00022771"/>
    </source>
</evidence>
<evidence type="ECO:0000256" key="4">
    <source>
        <dbReference type="ARBA" id="ARBA00023242"/>
    </source>
</evidence>